<dbReference type="EMBL" id="JBFTWV010000107">
    <property type="protein sequence ID" value="KAL2786938.1"/>
    <property type="molecule type" value="Genomic_DNA"/>
</dbReference>
<organism evidence="1 2">
    <name type="scientific">Aspergillus keveii</name>
    <dbReference type="NCBI Taxonomy" id="714993"/>
    <lineage>
        <taxon>Eukaryota</taxon>
        <taxon>Fungi</taxon>
        <taxon>Dikarya</taxon>
        <taxon>Ascomycota</taxon>
        <taxon>Pezizomycotina</taxon>
        <taxon>Eurotiomycetes</taxon>
        <taxon>Eurotiomycetidae</taxon>
        <taxon>Eurotiales</taxon>
        <taxon>Aspergillaceae</taxon>
        <taxon>Aspergillus</taxon>
        <taxon>Aspergillus subgen. Nidulantes</taxon>
    </lineage>
</organism>
<name>A0ABR4FUJ0_9EURO</name>
<keyword evidence="2" id="KW-1185">Reference proteome</keyword>
<evidence type="ECO:0000313" key="1">
    <source>
        <dbReference type="EMBL" id="KAL2786938.1"/>
    </source>
</evidence>
<reference evidence="1 2" key="1">
    <citation type="submission" date="2024-07" db="EMBL/GenBank/DDBJ databases">
        <title>Section-level genome sequencing and comparative genomics of Aspergillus sections Usti and Cavernicolus.</title>
        <authorList>
            <consortium name="Lawrence Berkeley National Laboratory"/>
            <person name="Nybo J.L."/>
            <person name="Vesth T.C."/>
            <person name="Theobald S."/>
            <person name="Frisvad J.C."/>
            <person name="Larsen T.O."/>
            <person name="Kjaerboelling I."/>
            <person name="Rothschild-Mancinelli K."/>
            <person name="Lyhne E.K."/>
            <person name="Kogle M.E."/>
            <person name="Barry K."/>
            <person name="Clum A."/>
            <person name="Na H."/>
            <person name="Ledsgaard L."/>
            <person name="Lin J."/>
            <person name="Lipzen A."/>
            <person name="Kuo A."/>
            <person name="Riley R."/>
            <person name="Mondo S."/>
            <person name="Labutti K."/>
            <person name="Haridas S."/>
            <person name="Pangalinan J."/>
            <person name="Salamov A.A."/>
            <person name="Simmons B.A."/>
            <person name="Magnuson J.K."/>
            <person name="Chen J."/>
            <person name="Drula E."/>
            <person name="Henrissat B."/>
            <person name="Wiebenga A."/>
            <person name="Lubbers R.J."/>
            <person name="Gomes A.C."/>
            <person name="Makela M.R."/>
            <person name="Stajich J."/>
            <person name="Grigoriev I.V."/>
            <person name="Mortensen U.H."/>
            <person name="De Vries R.P."/>
            <person name="Baker S.E."/>
            <person name="Andersen M.R."/>
        </authorList>
    </citation>
    <scope>NUCLEOTIDE SEQUENCE [LARGE SCALE GENOMIC DNA]</scope>
    <source>
        <strain evidence="1 2">CBS 209.92</strain>
    </source>
</reference>
<gene>
    <name evidence="1" type="ORF">BJX66DRAFT_311976</name>
</gene>
<protein>
    <submittedName>
        <fullName evidence="1">Uncharacterized protein</fullName>
    </submittedName>
</protein>
<sequence>MRISLRPPVPSRNDRAYLTASSQAPDLCLRWQKNVAPATATFYTYSAQPVYTKTHTG</sequence>
<evidence type="ECO:0000313" key="2">
    <source>
        <dbReference type="Proteomes" id="UP001610563"/>
    </source>
</evidence>
<comment type="caution">
    <text evidence="1">The sequence shown here is derived from an EMBL/GenBank/DDBJ whole genome shotgun (WGS) entry which is preliminary data.</text>
</comment>
<proteinExistence type="predicted"/>
<dbReference type="Proteomes" id="UP001610563">
    <property type="component" value="Unassembled WGS sequence"/>
</dbReference>
<accession>A0ABR4FUJ0</accession>